<reference evidence="2 3" key="1">
    <citation type="submission" date="2019-08" db="EMBL/GenBank/DDBJ databases">
        <title>Draft genome sequences of two oriental melons (Cucumis melo L. var makuwa).</title>
        <authorList>
            <person name="Kwon S.-Y."/>
        </authorList>
    </citation>
    <scope>NUCLEOTIDE SEQUENCE [LARGE SCALE GENOMIC DNA]</scope>
    <source>
        <strain evidence="3">cv. SW 3</strain>
        <tissue evidence="2">Leaf</tissue>
    </source>
</reference>
<feature type="compositionally biased region" description="Basic and acidic residues" evidence="1">
    <location>
        <begin position="31"/>
        <end position="46"/>
    </location>
</feature>
<gene>
    <name evidence="2" type="ORF">E6C27_scaffold1302G00030</name>
</gene>
<evidence type="ECO:0000313" key="2">
    <source>
        <dbReference type="EMBL" id="KAA0040156.1"/>
    </source>
</evidence>
<feature type="compositionally biased region" description="Polar residues" evidence="1">
    <location>
        <begin position="47"/>
        <end position="59"/>
    </location>
</feature>
<dbReference type="AlphaFoldDB" id="A0A5A7TDJ1"/>
<name>A0A5A7TDJ1_CUCMM</name>
<dbReference type="Proteomes" id="UP000321393">
    <property type="component" value="Unassembled WGS sequence"/>
</dbReference>
<feature type="region of interest" description="Disordered" evidence="1">
    <location>
        <begin position="31"/>
        <end position="59"/>
    </location>
</feature>
<proteinExistence type="predicted"/>
<organism evidence="2 3">
    <name type="scientific">Cucumis melo var. makuwa</name>
    <name type="common">Oriental melon</name>
    <dbReference type="NCBI Taxonomy" id="1194695"/>
    <lineage>
        <taxon>Eukaryota</taxon>
        <taxon>Viridiplantae</taxon>
        <taxon>Streptophyta</taxon>
        <taxon>Embryophyta</taxon>
        <taxon>Tracheophyta</taxon>
        <taxon>Spermatophyta</taxon>
        <taxon>Magnoliopsida</taxon>
        <taxon>eudicotyledons</taxon>
        <taxon>Gunneridae</taxon>
        <taxon>Pentapetalae</taxon>
        <taxon>rosids</taxon>
        <taxon>fabids</taxon>
        <taxon>Cucurbitales</taxon>
        <taxon>Cucurbitaceae</taxon>
        <taxon>Benincaseae</taxon>
        <taxon>Cucumis</taxon>
    </lineage>
</organism>
<evidence type="ECO:0000256" key="1">
    <source>
        <dbReference type="SAM" id="MobiDB-lite"/>
    </source>
</evidence>
<accession>A0A5A7TDJ1</accession>
<evidence type="ECO:0000313" key="3">
    <source>
        <dbReference type="Proteomes" id="UP000321393"/>
    </source>
</evidence>
<comment type="caution">
    <text evidence="2">The sequence shown here is derived from an EMBL/GenBank/DDBJ whole genome shotgun (WGS) entry which is preliminary data.</text>
</comment>
<protein>
    <submittedName>
        <fullName evidence="2">GDSL esterase/lipase</fullName>
    </submittedName>
</protein>
<sequence>MIGICFSYIKWVYHRERVNLYKGIERFDEGTSSDHFHEGTSSDPFHEGTSSDPFHIEGTSSNPFSKDNELLGMLHDLQALVKHEEETMEEGLENDMSFNSAVEKGAVNIFQNLLNQTHHELYLECSEFSSLSFWVTLHVKVLND</sequence>
<dbReference type="EMBL" id="SSTE01017818">
    <property type="protein sequence ID" value="KAA0040156.1"/>
    <property type="molecule type" value="Genomic_DNA"/>
</dbReference>